<dbReference type="AlphaFoldDB" id="L0I9H1"/>
<dbReference type="InterPro" id="IPR017533">
    <property type="entry name" value="Halocyanin"/>
</dbReference>
<feature type="domain" description="Blue (type 1) copper" evidence="5">
    <location>
        <begin position="216"/>
        <end position="307"/>
    </location>
</feature>
<reference evidence="6" key="1">
    <citation type="submission" date="2011-09" db="EMBL/GenBank/DDBJ databases">
        <title>Complete sequence of Halovivax ruber XH-70.</title>
        <authorList>
            <consortium name="US DOE Joint Genome Institute"/>
            <person name="Lucas S."/>
            <person name="Han J."/>
            <person name="Lapidus A."/>
            <person name="Cheng J.-F."/>
            <person name="Goodwin L."/>
            <person name="Pitluck S."/>
            <person name="Peters L."/>
            <person name="Mikhailova N."/>
            <person name="Davenport K."/>
            <person name="Detter J.C."/>
            <person name="Han C."/>
            <person name="Tapia R."/>
            <person name="Land M."/>
            <person name="Hauser L."/>
            <person name="Kyrpides N."/>
            <person name="Ivanova N."/>
            <person name="Pagani I."/>
            <person name="Sproer C."/>
            <person name="Anderson I."/>
            <person name="Woyke T."/>
        </authorList>
    </citation>
    <scope>NUCLEOTIDE SEQUENCE</scope>
    <source>
        <strain evidence="6">XH-70</strain>
    </source>
</reference>
<gene>
    <name evidence="6" type="ordered locus">Halru_1648</name>
</gene>
<proteinExistence type="predicted"/>
<dbReference type="PROSITE" id="PS51318">
    <property type="entry name" value="TAT"/>
    <property type="match status" value="1"/>
</dbReference>
<dbReference type="InterPro" id="IPR006311">
    <property type="entry name" value="TAT_signal"/>
</dbReference>
<dbReference type="GO" id="GO:0005507">
    <property type="term" value="F:copper ion binding"/>
    <property type="evidence" value="ECO:0007669"/>
    <property type="project" value="InterPro"/>
</dbReference>
<dbReference type="InterPro" id="IPR008972">
    <property type="entry name" value="Cupredoxin"/>
</dbReference>
<evidence type="ECO:0000256" key="1">
    <source>
        <dbReference type="ARBA" id="ARBA00022448"/>
    </source>
</evidence>
<dbReference type="Proteomes" id="UP000010846">
    <property type="component" value="Chromosome"/>
</dbReference>
<dbReference type="NCBIfam" id="TIGR03102">
    <property type="entry name" value="halo_cynanin"/>
    <property type="match status" value="1"/>
</dbReference>
<evidence type="ECO:0000256" key="4">
    <source>
        <dbReference type="ARBA" id="ARBA00023008"/>
    </source>
</evidence>
<keyword evidence="3" id="KW-0249">Electron transport</keyword>
<dbReference type="GeneID" id="65303269"/>
<keyword evidence="1" id="KW-0813">Transport</keyword>
<dbReference type="HOGENOM" id="CLU_901966_0_0_2"/>
<sequence length="308" mass="31660">MTPDPATRSTDATRRSVLKHSTLGASALALGAAGATGTALAQDEEDDEAEEDEAEAVESTVVLFGGDYRPGVAFDVLLSLGADGTETLFESAGLTGEFDTASEWDVSLVAFDTGGSAPELGHLMTSEASLGSGDSAVIGTDASLRNGELNLIETTIAAPDTDEDAANGADASGVSPDDYPAVDEWLTETAVGAAAPNYDETIVDQRDQETVTIGVGTGSRGWEFDPVAVAISPGTTVRWEWTGRGGAHNVEAEPDGQIGESDYEFSSGGPTAEGGTTYEQTFDDAGLALYHCEPHLSVGMKGAIVIES</sequence>
<name>L0I9H1_HALRX</name>
<keyword evidence="7" id="KW-1185">Reference proteome</keyword>
<protein>
    <submittedName>
        <fullName evidence="6">Halocyanin domain protein</fullName>
    </submittedName>
</protein>
<dbReference type="InterPro" id="IPR028871">
    <property type="entry name" value="BlueCu_1_BS"/>
</dbReference>
<dbReference type="Gene3D" id="2.60.40.420">
    <property type="entry name" value="Cupredoxins - blue copper proteins"/>
    <property type="match status" value="1"/>
</dbReference>
<dbReference type="GO" id="GO:0009055">
    <property type="term" value="F:electron transfer activity"/>
    <property type="evidence" value="ECO:0007669"/>
    <property type="project" value="InterPro"/>
</dbReference>
<keyword evidence="2" id="KW-0479">Metal-binding</keyword>
<dbReference type="RefSeq" id="WP_015300894.1">
    <property type="nucleotide sequence ID" value="NC_019964.1"/>
</dbReference>
<dbReference type="Pfam" id="PF00127">
    <property type="entry name" value="Copper-bind"/>
    <property type="match status" value="1"/>
</dbReference>
<evidence type="ECO:0000256" key="2">
    <source>
        <dbReference type="ARBA" id="ARBA00022723"/>
    </source>
</evidence>
<keyword evidence="4" id="KW-0186">Copper</keyword>
<dbReference type="EMBL" id="CP003050">
    <property type="protein sequence ID" value="AGB16255.1"/>
    <property type="molecule type" value="Genomic_DNA"/>
</dbReference>
<evidence type="ECO:0000313" key="7">
    <source>
        <dbReference type="Proteomes" id="UP000010846"/>
    </source>
</evidence>
<dbReference type="SUPFAM" id="SSF49503">
    <property type="entry name" value="Cupredoxins"/>
    <property type="match status" value="1"/>
</dbReference>
<dbReference type="KEGG" id="hru:Halru_1648"/>
<dbReference type="InterPro" id="IPR000923">
    <property type="entry name" value="BlueCu_1"/>
</dbReference>
<evidence type="ECO:0000259" key="5">
    <source>
        <dbReference type="Pfam" id="PF00127"/>
    </source>
</evidence>
<dbReference type="OrthoDB" id="11836at2157"/>
<accession>L0I9H1</accession>
<dbReference type="PROSITE" id="PS00196">
    <property type="entry name" value="COPPER_BLUE"/>
    <property type="match status" value="1"/>
</dbReference>
<dbReference type="STRING" id="797302.Halru_1648"/>
<dbReference type="CDD" id="cd04220">
    <property type="entry name" value="Halocyanin"/>
    <property type="match status" value="1"/>
</dbReference>
<organism evidence="6 7">
    <name type="scientific">Halovivax ruber (strain DSM 18193 / JCM 13892 / XH-70)</name>
    <dbReference type="NCBI Taxonomy" id="797302"/>
    <lineage>
        <taxon>Archaea</taxon>
        <taxon>Methanobacteriati</taxon>
        <taxon>Methanobacteriota</taxon>
        <taxon>Stenosarchaea group</taxon>
        <taxon>Halobacteria</taxon>
        <taxon>Halobacteriales</taxon>
        <taxon>Natrialbaceae</taxon>
        <taxon>Halovivax</taxon>
    </lineage>
</organism>
<evidence type="ECO:0000313" key="6">
    <source>
        <dbReference type="EMBL" id="AGB16255.1"/>
    </source>
</evidence>
<dbReference type="eggNOG" id="arCOG02921">
    <property type="taxonomic scope" value="Archaea"/>
</dbReference>
<evidence type="ECO:0000256" key="3">
    <source>
        <dbReference type="ARBA" id="ARBA00022982"/>
    </source>
</evidence>